<evidence type="ECO:0000313" key="4">
    <source>
        <dbReference type="Proteomes" id="UP000008520"/>
    </source>
</evidence>
<dbReference type="PATRIC" id="fig|420890.5.peg.904"/>
<dbReference type="InterPro" id="IPR029787">
    <property type="entry name" value="Nucleotide_cyclase"/>
</dbReference>
<dbReference type="HOGENOM" id="CLU_725197_0_0_9"/>
<keyword evidence="1" id="KW-0472">Membrane</keyword>
<name>F9VDG8_LACGL</name>
<feature type="transmembrane region" description="Helical" evidence="1">
    <location>
        <begin position="76"/>
        <end position="96"/>
    </location>
</feature>
<dbReference type="EMBL" id="AP009333">
    <property type="protein sequence ID" value="BAK60369.1"/>
    <property type="molecule type" value="Genomic_DNA"/>
</dbReference>
<feature type="transmembrane region" description="Helical" evidence="1">
    <location>
        <begin position="189"/>
        <end position="211"/>
    </location>
</feature>
<dbReference type="CDD" id="cd01949">
    <property type="entry name" value="GGDEF"/>
    <property type="match status" value="1"/>
</dbReference>
<proteinExistence type="predicted"/>
<accession>F9VDG8</accession>
<protein>
    <recommendedName>
        <fullName evidence="2">GGDEF domain-containing protein</fullName>
    </recommendedName>
</protein>
<evidence type="ECO:0000313" key="3">
    <source>
        <dbReference type="EMBL" id="BAK60369.1"/>
    </source>
</evidence>
<feature type="transmembrane region" description="Helical" evidence="1">
    <location>
        <begin position="159"/>
        <end position="183"/>
    </location>
</feature>
<sequence>MKMMDLIKEILGPYFFAKLFLIPAILGGIFLTKNIIHRSKYAENPYSAFWLYSSNFTLWILFLKLLFIEIVQSGAYGYLLSDISLIFIAIAVDYCIVTYYEKIEYAMLPLFTIFYLVYIYSYGFHWKSILLVTLSLGLFLLTLYFIAKNQRAVMQSYGKMLLIGLSLSVSVQLLFLSEFAFSWVHAVEIFGKTFILLVIAKFILLDISSIVGEYAKYKRYTYIDALTNVYNRRKFEETMDEILASDQISKFSLVFFDIDNFKHINDHYGHSSGDYVLKEICVLIKKYLRETGENGQLFRYGGDEFFLLFRNRKGEVVRDIMEQVAKEISEYVFHTSSNAIKTSISVGAVEITDKVTRDQAIYRVDKHLYIAKENGKNQVYFK</sequence>
<dbReference type="SMART" id="SM00267">
    <property type="entry name" value="GGDEF"/>
    <property type="match status" value="1"/>
</dbReference>
<feature type="transmembrane region" description="Helical" evidence="1">
    <location>
        <begin position="103"/>
        <end position="123"/>
    </location>
</feature>
<dbReference type="STRING" id="420890.LCGL_0909"/>
<dbReference type="Gene3D" id="3.30.70.270">
    <property type="match status" value="1"/>
</dbReference>
<dbReference type="PANTHER" id="PTHR45138:SF9">
    <property type="entry name" value="DIGUANYLATE CYCLASE DGCM-RELATED"/>
    <property type="match status" value="1"/>
</dbReference>
<dbReference type="PANTHER" id="PTHR45138">
    <property type="entry name" value="REGULATORY COMPONENTS OF SENSORY TRANSDUCTION SYSTEM"/>
    <property type="match status" value="1"/>
</dbReference>
<feature type="transmembrane region" description="Helical" evidence="1">
    <location>
        <begin position="48"/>
        <end position="70"/>
    </location>
</feature>
<dbReference type="Pfam" id="PF00990">
    <property type="entry name" value="GGDEF"/>
    <property type="match status" value="1"/>
</dbReference>
<dbReference type="GO" id="GO:0052621">
    <property type="term" value="F:diguanylate cyclase activity"/>
    <property type="evidence" value="ECO:0007669"/>
    <property type="project" value="TreeGrafter"/>
</dbReference>
<dbReference type="InterPro" id="IPR050469">
    <property type="entry name" value="Diguanylate_Cyclase"/>
</dbReference>
<dbReference type="InterPro" id="IPR000160">
    <property type="entry name" value="GGDEF_dom"/>
</dbReference>
<reference evidence="3 4" key="1">
    <citation type="journal article" date="2011" name="PLoS ONE">
        <title>Complete genome sequence and comparative analysis of the fish pathogen Lactococcus garvieae.</title>
        <authorList>
            <person name="Morita H."/>
            <person name="Toh H."/>
            <person name="Oshima K."/>
            <person name="Yoshizaki M."/>
            <person name="Kawanishi M."/>
            <person name="Nakaya K."/>
            <person name="Suzuki T."/>
            <person name="Miyauchi E."/>
            <person name="Ishii Y."/>
            <person name="Tanabe S."/>
            <person name="Murakami M."/>
            <person name="Hattori M."/>
        </authorList>
    </citation>
    <scope>NUCLEOTIDE SEQUENCE [LARGE SCALE GENOMIC DNA]</scope>
    <source>
        <strain evidence="3 4">Lg2</strain>
    </source>
</reference>
<dbReference type="eggNOG" id="COG3706">
    <property type="taxonomic scope" value="Bacteria"/>
</dbReference>
<dbReference type="InterPro" id="IPR043128">
    <property type="entry name" value="Rev_trsase/Diguanyl_cyclase"/>
</dbReference>
<feature type="transmembrane region" description="Helical" evidence="1">
    <location>
        <begin position="129"/>
        <end position="147"/>
    </location>
</feature>
<dbReference type="PROSITE" id="PS50887">
    <property type="entry name" value="GGDEF"/>
    <property type="match status" value="1"/>
</dbReference>
<dbReference type="SUPFAM" id="SSF55073">
    <property type="entry name" value="Nucleotide cyclase"/>
    <property type="match status" value="1"/>
</dbReference>
<feature type="transmembrane region" description="Helical" evidence="1">
    <location>
        <begin position="15"/>
        <end position="36"/>
    </location>
</feature>
<dbReference type="KEGG" id="lgv:LCGL_0909"/>
<evidence type="ECO:0000259" key="2">
    <source>
        <dbReference type="PROSITE" id="PS50887"/>
    </source>
</evidence>
<keyword evidence="4" id="KW-1185">Reference proteome</keyword>
<dbReference type="NCBIfam" id="TIGR00254">
    <property type="entry name" value="GGDEF"/>
    <property type="match status" value="1"/>
</dbReference>
<evidence type="ECO:0000256" key="1">
    <source>
        <dbReference type="SAM" id="Phobius"/>
    </source>
</evidence>
<dbReference type="AlphaFoldDB" id="F9VDG8"/>
<gene>
    <name evidence="3" type="ordered locus">LCGL_0909</name>
</gene>
<keyword evidence="1" id="KW-0812">Transmembrane</keyword>
<organism evidence="3 4">
    <name type="scientific">Lactococcus garvieae (strain Lg2)</name>
    <name type="common">Enterococcus seriolicida</name>
    <dbReference type="NCBI Taxonomy" id="420890"/>
    <lineage>
        <taxon>Bacteria</taxon>
        <taxon>Bacillati</taxon>
        <taxon>Bacillota</taxon>
        <taxon>Bacilli</taxon>
        <taxon>Lactobacillales</taxon>
        <taxon>Streptococcaceae</taxon>
        <taxon>Lactococcus</taxon>
    </lineage>
</organism>
<keyword evidence="1" id="KW-1133">Transmembrane helix</keyword>
<dbReference type="Proteomes" id="UP000008520">
    <property type="component" value="Chromosome"/>
</dbReference>
<feature type="domain" description="GGDEF" evidence="2">
    <location>
        <begin position="249"/>
        <end position="382"/>
    </location>
</feature>